<name>A0A2D2Q174_PARLV</name>
<gene>
    <name evidence="4" type="ORF">BRW62_04995</name>
</gene>
<accession>A0A2D2Q174</accession>
<evidence type="ECO:0000256" key="3">
    <source>
        <dbReference type="SAM" id="MobiDB-lite"/>
    </source>
</evidence>
<dbReference type="OrthoDB" id="511849at2"/>
<dbReference type="Proteomes" id="UP000231057">
    <property type="component" value="Chromosome"/>
</dbReference>
<evidence type="ECO:0000313" key="5">
    <source>
        <dbReference type="Proteomes" id="UP000231057"/>
    </source>
</evidence>
<organism evidence="4 5">
    <name type="scientific">Parathermosynechococcus lividus PCC 6715</name>
    <dbReference type="NCBI Taxonomy" id="1917166"/>
    <lineage>
        <taxon>Bacteria</taxon>
        <taxon>Bacillati</taxon>
        <taxon>Cyanobacteriota</taxon>
        <taxon>Cyanophyceae</taxon>
        <taxon>Acaryochloridales</taxon>
        <taxon>Thermosynechococcaceae</taxon>
        <taxon>Parathermosynechococcus</taxon>
    </lineage>
</organism>
<dbReference type="PANTHER" id="PTHR34654">
    <property type="entry name" value="UPF0109 PROTEIN SCO5592"/>
    <property type="match status" value="1"/>
</dbReference>
<keyword evidence="1" id="KW-0963">Cytoplasm</keyword>
<feature type="compositionally biased region" description="Basic and acidic residues" evidence="3">
    <location>
        <begin position="87"/>
        <end position="103"/>
    </location>
</feature>
<keyword evidence="2" id="KW-0694">RNA-binding</keyword>
<reference evidence="5" key="2">
    <citation type="journal article" date="2022" name="Front. Microbiol.">
        <title>Comparative Genomic Analysis Revealed Distinct Molecular Components and Organization of CO2-Concentrating Mechanism in Thermophilic Cyanobacteria.</title>
        <authorList>
            <person name="Tang J."/>
            <person name="Zhou H."/>
            <person name="Yao D."/>
            <person name="Riaz S."/>
            <person name="You D."/>
            <person name="Klepacz-Smolka A."/>
            <person name="Daroch M."/>
        </authorList>
    </citation>
    <scope>NUCLEOTIDE SEQUENCE [LARGE SCALE GENOMIC DNA]</scope>
    <source>
        <strain evidence="5">PCC 6715</strain>
    </source>
</reference>
<feature type="region of interest" description="Disordered" evidence="3">
    <location>
        <begin position="87"/>
        <end position="118"/>
    </location>
</feature>
<dbReference type="AlphaFoldDB" id="A0A2D2Q174"/>
<dbReference type="KEGG" id="slw:BRW62_04995"/>
<dbReference type="PANTHER" id="PTHR34654:SF1">
    <property type="entry name" value="RNA-BINDING PROTEIN KHPA"/>
    <property type="match status" value="1"/>
</dbReference>
<dbReference type="GO" id="GO:0003723">
    <property type="term" value="F:RNA binding"/>
    <property type="evidence" value="ECO:0007669"/>
    <property type="project" value="UniProtKB-KW"/>
</dbReference>
<evidence type="ECO:0000256" key="2">
    <source>
        <dbReference type="ARBA" id="ARBA00022884"/>
    </source>
</evidence>
<protein>
    <submittedName>
        <fullName evidence="4">RNA-binding protein</fullName>
    </submittedName>
</protein>
<evidence type="ECO:0000313" key="4">
    <source>
        <dbReference type="EMBL" id="ATS18219.1"/>
    </source>
</evidence>
<sequence>MSELASAPNYVGLIRFLLEPFMEAPDTLRIHAEFSPATSRIWIRLAFAGEDKGRVYGRGGRNLQAIRAVLKAAAQATGQQIYLDVYGDHKSEPKINNHEGDRRGRPHRRSYPSSRRQS</sequence>
<reference evidence="4 5" key="1">
    <citation type="submission" date="2016-11" db="EMBL/GenBank/DDBJ databases">
        <title>Complete genome sequence of thermophilic cyanobacteria strain Synechococcus sp. PCC6715.</title>
        <authorList>
            <person name="Tang J."/>
            <person name="Daroch M."/>
            <person name="Liang Y."/>
            <person name="Jiang D."/>
            <person name="Shah M."/>
        </authorList>
    </citation>
    <scope>NUCLEOTIDE SEQUENCE [LARGE SCALE GENOMIC DNA]</scope>
    <source>
        <strain evidence="4 5">PCC 6715</strain>
    </source>
</reference>
<proteinExistence type="predicted"/>
<dbReference type="Pfam" id="PF13083">
    <property type="entry name" value="KH_KhpA-B"/>
    <property type="match status" value="1"/>
</dbReference>
<dbReference type="EMBL" id="CP018092">
    <property type="protein sequence ID" value="ATS18219.1"/>
    <property type="molecule type" value="Genomic_DNA"/>
</dbReference>
<keyword evidence="5" id="KW-1185">Reference proteome</keyword>
<evidence type="ECO:0000256" key="1">
    <source>
        <dbReference type="ARBA" id="ARBA00022490"/>
    </source>
</evidence>
<dbReference type="RefSeq" id="WP_099798568.1">
    <property type="nucleotide sequence ID" value="NZ_CP018092.1"/>
</dbReference>
<dbReference type="InterPro" id="IPR020627">
    <property type="entry name" value="KhpA"/>
</dbReference>